<evidence type="ECO:0000313" key="7">
    <source>
        <dbReference type="Proteomes" id="UP000228948"/>
    </source>
</evidence>
<dbReference type="AlphaFoldDB" id="A0A2K8KJJ6"/>
<name>A0A2K8KJJ6_9RHOB</name>
<dbReference type="KEGG" id="rbg:BG454_15965"/>
<dbReference type="OrthoDB" id="9773738at2"/>
<proteinExistence type="inferred from homology"/>
<dbReference type="PANTHER" id="PTHR42978">
    <property type="entry name" value="QUORUM-QUENCHING LACTONASE YTNP-RELATED-RELATED"/>
    <property type="match status" value="1"/>
</dbReference>
<protein>
    <submittedName>
        <fullName evidence="6">MBL fold metallo-hydrolase</fullName>
    </submittedName>
</protein>
<reference evidence="6 7" key="1">
    <citation type="submission" date="2017-11" db="EMBL/GenBank/DDBJ databases">
        <title>Revised Sequence and Annotation of the Rhodobaca barguzinensis strain alga05 Genome.</title>
        <authorList>
            <person name="Kopejtka K."/>
            <person name="Tomasch J.M."/>
            <person name="Bunk B."/>
            <person name="Koblizek M."/>
        </authorList>
    </citation>
    <scope>NUCLEOTIDE SEQUENCE [LARGE SCALE GENOMIC DNA]</scope>
    <source>
        <strain evidence="7">alga05</strain>
    </source>
</reference>
<dbReference type="EMBL" id="CP024899">
    <property type="protein sequence ID" value="ATX67128.1"/>
    <property type="molecule type" value="Genomic_DNA"/>
</dbReference>
<evidence type="ECO:0000256" key="2">
    <source>
        <dbReference type="ARBA" id="ARBA00022723"/>
    </source>
</evidence>
<organism evidence="6 7">
    <name type="scientific">Roseinatronobacter bogoriensis subsp. barguzinensis</name>
    <dbReference type="NCBI Taxonomy" id="441209"/>
    <lineage>
        <taxon>Bacteria</taxon>
        <taxon>Pseudomonadati</taxon>
        <taxon>Pseudomonadota</taxon>
        <taxon>Alphaproteobacteria</taxon>
        <taxon>Rhodobacterales</taxon>
        <taxon>Paracoccaceae</taxon>
        <taxon>Roseinatronobacter</taxon>
    </lineage>
</organism>
<comment type="similarity">
    <text evidence="1">Belongs to the metallo-beta-lactamase superfamily.</text>
</comment>
<evidence type="ECO:0000256" key="1">
    <source>
        <dbReference type="ARBA" id="ARBA00007749"/>
    </source>
</evidence>
<keyword evidence="2" id="KW-0479">Metal-binding</keyword>
<keyword evidence="4" id="KW-0862">Zinc</keyword>
<dbReference type="SMART" id="SM00849">
    <property type="entry name" value="Lactamase_B"/>
    <property type="match status" value="1"/>
</dbReference>
<evidence type="ECO:0000259" key="5">
    <source>
        <dbReference type="SMART" id="SM00849"/>
    </source>
</evidence>
<feature type="domain" description="Metallo-beta-lactamase" evidence="5">
    <location>
        <begin position="83"/>
        <end position="287"/>
    </location>
</feature>
<dbReference type="Proteomes" id="UP000228948">
    <property type="component" value="Chromosome"/>
</dbReference>
<sequence length="310" mass="34588">MRERKAMKRRSFMQSTGAVALAMSLPRQLQARTTWQQDGTRIDMLSDGYLELPADMMLENMPQDELAEILARYDLNSDQLEPPCNLVLLRDGPRVVLFDIGAGPDFMPSVGHMMQAMESLGVSPDDITHLVITHAHPDHIWGLLDDFDEPMLPNAEVMMGRAEWEYWMDPDTVESIGAARQSFAVGAQRRLVEVQDHVTLFDDGAEVLPGVEAISTPGHTPGHMSFALNFAGQQLIVTGDALVNHHLAFERPEWLSGSDHDLEQAAQTRLRLLDRITADDLTILGFHLPEGGMGRAERLAENRYRFHAGA</sequence>
<dbReference type="CDD" id="cd07720">
    <property type="entry name" value="OPHC2-like_MBL-fold"/>
    <property type="match status" value="1"/>
</dbReference>
<evidence type="ECO:0000256" key="3">
    <source>
        <dbReference type="ARBA" id="ARBA00022801"/>
    </source>
</evidence>
<dbReference type="GO" id="GO:0016787">
    <property type="term" value="F:hydrolase activity"/>
    <property type="evidence" value="ECO:0007669"/>
    <property type="project" value="UniProtKB-KW"/>
</dbReference>
<dbReference type="SUPFAM" id="SSF56281">
    <property type="entry name" value="Metallo-hydrolase/oxidoreductase"/>
    <property type="match status" value="1"/>
</dbReference>
<keyword evidence="7" id="KW-1185">Reference proteome</keyword>
<dbReference type="InterPro" id="IPR001279">
    <property type="entry name" value="Metallo-B-lactamas"/>
</dbReference>
<dbReference type="STRING" id="441209.GCA_001870665_02975"/>
<dbReference type="Gene3D" id="3.60.15.10">
    <property type="entry name" value="Ribonuclease Z/Hydroxyacylglutathione hydrolase-like"/>
    <property type="match status" value="1"/>
</dbReference>
<accession>A0A2K8KJJ6</accession>
<evidence type="ECO:0000256" key="4">
    <source>
        <dbReference type="ARBA" id="ARBA00022833"/>
    </source>
</evidence>
<dbReference type="InterPro" id="IPR051013">
    <property type="entry name" value="MBL_superfamily_lactonases"/>
</dbReference>
<dbReference type="InterPro" id="IPR006311">
    <property type="entry name" value="TAT_signal"/>
</dbReference>
<evidence type="ECO:0000313" key="6">
    <source>
        <dbReference type="EMBL" id="ATX67128.1"/>
    </source>
</evidence>
<dbReference type="GO" id="GO:0046872">
    <property type="term" value="F:metal ion binding"/>
    <property type="evidence" value="ECO:0007669"/>
    <property type="project" value="UniProtKB-KW"/>
</dbReference>
<dbReference type="InterPro" id="IPR036866">
    <property type="entry name" value="RibonucZ/Hydroxyglut_hydro"/>
</dbReference>
<dbReference type="PROSITE" id="PS51318">
    <property type="entry name" value="TAT"/>
    <property type="match status" value="1"/>
</dbReference>
<dbReference type="Pfam" id="PF00753">
    <property type="entry name" value="Lactamase_B"/>
    <property type="match status" value="1"/>
</dbReference>
<gene>
    <name evidence="6" type="ORF">BG454_15965</name>
</gene>
<keyword evidence="3 6" id="KW-0378">Hydrolase</keyword>